<feature type="compositionally biased region" description="Gly residues" evidence="1">
    <location>
        <begin position="145"/>
        <end position="155"/>
    </location>
</feature>
<organism evidence="3 4">
    <name type="scientific">Echinicola vietnamensis (strain DSM 17526 / LMG 23754 / KMM 6221)</name>
    <dbReference type="NCBI Taxonomy" id="926556"/>
    <lineage>
        <taxon>Bacteria</taxon>
        <taxon>Pseudomonadati</taxon>
        <taxon>Bacteroidota</taxon>
        <taxon>Cytophagia</taxon>
        <taxon>Cytophagales</taxon>
        <taxon>Cyclobacteriaceae</taxon>
        <taxon>Echinicola</taxon>
    </lineage>
</organism>
<dbReference type="EMBL" id="CP003346">
    <property type="protein sequence ID" value="AGA79131.1"/>
    <property type="molecule type" value="Genomic_DNA"/>
</dbReference>
<feature type="region of interest" description="Disordered" evidence="1">
    <location>
        <begin position="105"/>
        <end position="158"/>
    </location>
</feature>
<feature type="transmembrane region" description="Helical" evidence="2">
    <location>
        <begin position="59"/>
        <end position="75"/>
    </location>
</feature>
<feature type="region of interest" description="Disordered" evidence="1">
    <location>
        <begin position="181"/>
        <end position="210"/>
    </location>
</feature>
<dbReference type="Proteomes" id="UP000010796">
    <property type="component" value="Chromosome"/>
</dbReference>
<dbReference type="KEGG" id="evi:Echvi_2892"/>
<keyword evidence="4" id="KW-1185">Reference proteome</keyword>
<sequence length="405" mass="45637">MKKDWQNMSDKELDDFFKEQSEQPDIPFVEEDWEKMKQKIGTSGSNGTTSAWHKRHWKWWGPLVVLLLVGGWIAWSHVDEGMDTVGTAITSANQKEIARNDDQTALANGDRQSNTPHKSVNTNSGEANGQMEYPREYPNNQRTGGSAGSHSGKGTGNKVLHQAVNGTVKRAPHFFVAERGEIPKEIVQPSPNEEATRESGQGKGDKQPAAFRNDQRWSVAGLLSPDISALKWKDLQGVGTSVGINLEYFIHPKWSVNLGFLYAFKTYQGEEDYSAFGSYYQGKVALEGNCFVFDVATDVRYYAFNRDLDRWYVSAGLSSYMMLREKYDLEYDAGNGYPEHKELDFKNKNSHPFSVINLSIGYERDLSEKLSLQVAPYYKVPWRGVGEGEVNLKSAGVLIGLKYNW</sequence>
<gene>
    <name evidence="3" type="ordered locus">Echvi_2892</name>
</gene>
<dbReference type="STRING" id="926556.Echvi_2892"/>
<accession>L0G2C5</accession>
<dbReference type="HOGENOM" id="CLU_036812_0_0_10"/>
<proteinExistence type="predicted"/>
<evidence type="ECO:0000256" key="2">
    <source>
        <dbReference type="SAM" id="Phobius"/>
    </source>
</evidence>
<feature type="compositionally biased region" description="Polar residues" evidence="1">
    <location>
        <begin position="105"/>
        <end position="127"/>
    </location>
</feature>
<reference evidence="4" key="1">
    <citation type="submission" date="2012-02" db="EMBL/GenBank/DDBJ databases">
        <title>The complete genome of Echinicola vietnamensis DSM 17526.</title>
        <authorList>
            <person name="Lucas S."/>
            <person name="Copeland A."/>
            <person name="Lapidus A."/>
            <person name="Glavina del Rio T."/>
            <person name="Dalin E."/>
            <person name="Tice H."/>
            <person name="Bruce D."/>
            <person name="Goodwin L."/>
            <person name="Pitluck S."/>
            <person name="Peters L."/>
            <person name="Ovchinnikova G."/>
            <person name="Teshima H."/>
            <person name="Kyrpides N."/>
            <person name="Mavromatis K."/>
            <person name="Ivanova N."/>
            <person name="Brettin T."/>
            <person name="Detter J.C."/>
            <person name="Han C."/>
            <person name="Larimer F."/>
            <person name="Land M."/>
            <person name="Hauser L."/>
            <person name="Markowitz V."/>
            <person name="Cheng J.-F."/>
            <person name="Hugenholtz P."/>
            <person name="Woyke T."/>
            <person name="Wu D."/>
            <person name="Brambilla E."/>
            <person name="Klenk H.-P."/>
            <person name="Eisen J.A."/>
        </authorList>
    </citation>
    <scope>NUCLEOTIDE SEQUENCE [LARGE SCALE GENOMIC DNA]</scope>
    <source>
        <strain evidence="4">DSM 17526 / LMG 23754 / KMM 6221</strain>
    </source>
</reference>
<protein>
    <recommendedName>
        <fullName evidence="5">Outer membrane protein beta-barrel domain-containing protein</fullName>
    </recommendedName>
</protein>
<dbReference type="OrthoDB" id="1523584at2"/>
<dbReference type="AlphaFoldDB" id="L0G2C5"/>
<keyword evidence="2" id="KW-1133">Transmembrane helix</keyword>
<evidence type="ECO:0000256" key="1">
    <source>
        <dbReference type="SAM" id="MobiDB-lite"/>
    </source>
</evidence>
<evidence type="ECO:0008006" key="5">
    <source>
        <dbReference type="Google" id="ProtNLM"/>
    </source>
</evidence>
<dbReference type="eggNOG" id="COG3266">
    <property type="taxonomic scope" value="Bacteria"/>
</dbReference>
<keyword evidence="2" id="KW-0472">Membrane</keyword>
<keyword evidence="2" id="KW-0812">Transmembrane</keyword>
<name>L0G2C5_ECHVK</name>
<evidence type="ECO:0000313" key="3">
    <source>
        <dbReference type="EMBL" id="AGA79131.1"/>
    </source>
</evidence>
<dbReference type="RefSeq" id="WP_015266683.1">
    <property type="nucleotide sequence ID" value="NC_019904.1"/>
</dbReference>
<evidence type="ECO:0000313" key="4">
    <source>
        <dbReference type="Proteomes" id="UP000010796"/>
    </source>
</evidence>